<gene>
    <name evidence="6" type="ORF">DCAR_0727542</name>
</gene>
<dbReference type="Pfam" id="PF02689">
    <property type="entry name" value="Herpes_Helicase"/>
    <property type="match status" value="1"/>
</dbReference>
<keyword evidence="3" id="KW-0347">Helicase</keyword>
<dbReference type="GO" id="GO:0004386">
    <property type="term" value="F:helicase activity"/>
    <property type="evidence" value="ECO:0007669"/>
    <property type="project" value="UniProtKB-KW"/>
</dbReference>
<dbReference type="GO" id="GO:0006260">
    <property type="term" value="P:DNA replication"/>
    <property type="evidence" value="ECO:0007669"/>
    <property type="project" value="TreeGrafter"/>
</dbReference>
<name>A0AAF1B6K4_DAUCS</name>
<dbReference type="AlphaFoldDB" id="A0AAF1B6K4"/>
<dbReference type="CDD" id="cd18809">
    <property type="entry name" value="SF1_C_RecD"/>
    <property type="match status" value="1"/>
</dbReference>
<dbReference type="InterPro" id="IPR027417">
    <property type="entry name" value="P-loop_NTPase"/>
</dbReference>
<dbReference type="PANTHER" id="PTHR23274">
    <property type="entry name" value="DNA HELICASE-RELATED"/>
    <property type="match status" value="1"/>
</dbReference>
<evidence type="ECO:0000313" key="6">
    <source>
        <dbReference type="EMBL" id="WOH08105.1"/>
    </source>
</evidence>
<dbReference type="InterPro" id="IPR003840">
    <property type="entry name" value="DNA_helicase_dom"/>
</dbReference>
<dbReference type="SUPFAM" id="SSF52540">
    <property type="entry name" value="P-loop containing nucleoside triphosphate hydrolases"/>
    <property type="match status" value="1"/>
</dbReference>
<evidence type="ECO:0000256" key="1">
    <source>
        <dbReference type="ARBA" id="ARBA00022741"/>
    </source>
</evidence>
<evidence type="ECO:0000259" key="5">
    <source>
        <dbReference type="Pfam" id="PF02689"/>
    </source>
</evidence>
<evidence type="ECO:0000256" key="4">
    <source>
        <dbReference type="ARBA" id="ARBA00022840"/>
    </source>
</evidence>
<evidence type="ECO:0000256" key="3">
    <source>
        <dbReference type="ARBA" id="ARBA00022806"/>
    </source>
</evidence>
<protein>
    <recommendedName>
        <fullName evidence="5">DNA replication helicase domain-containing protein</fullName>
    </recommendedName>
</protein>
<reference evidence="6" key="1">
    <citation type="journal article" date="2016" name="Nat. Genet.">
        <title>A high-quality carrot genome assembly provides new insights into carotenoid accumulation and asterid genome evolution.</title>
        <authorList>
            <person name="Iorizzo M."/>
            <person name="Ellison S."/>
            <person name="Senalik D."/>
            <person name="Zeng P."/>
            <person name="Satapoomin P."/>
            <person name="Huang J."/>
            <person name="Bowman M."/>
            <person name="Iovene M."/>
            <person name="Sanseverino W."/>
            <person name="Cavagnaro P."/>
            <person name="Yildiz M."/>
            <person name="Macko-Podgorni A."/>
            <person name="Moranska E."/>
            <person name="Grzebelus E."/>
            <person name="Grzebelus D."/>
            <person name="Ashrafi H."/>
            <person name="Zheng Z."/>
            <person name="Cheng S."/>
            <person name="Spooner D."/>
            <person name="Van Deynze A."/>
            <person name="Simon P."/>
        </authorList>
    </citation>
    <scope>NUCLEOTIDE SEQUENCE</scope>
    <source>
        <tissue evidence="6">Leaf</tissue>
    </source>
</reference>
<reference evidence="6" key="2">
    <citation type="submission" date="2022-03" db="EMBL/GenBank/DDBJ databases">
        <title>Draft title - Genomic analysis of global carrot germplasm unveils the trajectory of domestication and the origin of high carotenoid orange carrot.</title>
        <authorList>
            <person name="Iorizzo M."/>
            <person name="Ellison S."/>
            <person name="Senalik D."/>
            <person name="Macko-Podgorni A."/>
            <person name="Grzebelus D."/>
            <person name="Bostan H."/>
            <person name="Rolling W."/>
            <person name="Curaba J."/>
            <person name="Simon P."/>
        </authorList>
    </citation>
    <scope>NUCLEOTIDE SEQUENCE</scope>
    <source>
        <tissue evidence="6">Leaf</tissue>
    </source>
</reference>
<accession>A0AAF1B6K4</accession>
<dbReference type="Gene3D" id="3.40.50.300">
    <property type="entry name" value="P-loop containing nucleotide triphosphate hydrolases"/>
    <property type="match status" value="1"/>
</dbReference>
<keyword evidence="2" id="KW-0378">Hydrolase</keyword>
<keyword evidence="1" id="KW-0547">Nucleotide-binding</keyword>
<dbReference type="EMBL" id="CP093349">
    <property type="protein sequence ID" value="WOH08105.1"/>
    <property type="molecule type" value="Genomic_DNA"/>
</dbReference>
<keyword evidence="4" id="KW-0067">ATP-binding</keyword>
<dbReference type="PANTHER" id="PTHR23274:SF53">
    <property type="entry name" value="ATP-DEPENDENT DNA HELICASE"/>
    <property type="match status" value="1"/>
</dbReference>
<evidence type="ECO:0000313" key="7">
    <source>
        <dbReference type="Proteomes" id="UP000077755"/>
    </source>
</evidence>
<proteinExistence type="predicted"/>
<dbReference type="GO" id="GO:0005524">
    <property type="term" value="F:ATP binding"/>
    <property type="evidence" value="ECO:0007669"/>
    <property type="project" value="UniProtKB-KW"/>
</dbReference>
<organism evidence="6 7">
    <name type="scientific">Daucus carota subsp. sativus</name>
    <name type="common">Carrot</name>
    <dbReference type="NCBI Taxonomy" id="79200"/>
    <lineage>
        <taxon>Eukaryota</taxon>
        <taxon>Viridiplantae</taxon>
        <taxon>Streptophyta</taxon>
        <taxon>Embryophyta</taxon>
        <taxon>Tracheophyta</taxon>
        <taxon>Spermatophyta</taxon>
        <taxon>Magnoliopsida</taxon>
        <taxon>eudicotyledons</taxon>
        <taxon>Gunneridae</taxon>
        <taxon>Pentapetalae</taxon>
        <taxon>asterids</taxon>
        <taxon>campanulids</taxon>
        <taxon>Apiales</taxon>
        <taxon>Apiaceae</taxon>
        <taxon>Apioideae</taxon>
        <taxon>Scandiceae</taxon>
        <taxon>Daucinae</taxon>
        <taxon>Daucus</taxon>
        <taxon>Daucus sect. Daucus</taxon>
    </lineage>
</organism>
<sequence>MSPKESKWPFKLNRRQLPVAPCFAMTINKSQGQSLKRVGLYLPNQVFTHGQAYVALSRVTEIEGLVIVNADSEVGDRSLIKNIVYKEVFSNIRTPARGTGMISNPVTQLICSSLSSA</sequence>
<dbReference type="GO" id="GO:0005657">
    <property type="term" value="C:replication fork"/>
    <property type="evidence" value="ECO:0007669"/>
    <property type="project" value="TreeGrafter"/>
</dbReference>
<dbReference type="GO" id="GO:0016787">
    <property type="term" value="F:hydrolase activity"/>
    <property type="evidence" value="ECO:0007669"/>
    <property type="project" value="UniProtKB-KW"/>
</dbReference>
<keyword evidence="7" id="KW-1185">Reference proteome</keyword>
<feature type="domain" description="DNA replication helicase" evidence="5">
    <location>
        <begin position="23"/>
        <end position="67"/>
    </location>
</feature>
<evidence type="ECO:0000256" key="2">
    <source>
        <dbReference type="ARBA" id="ARBA00022801"/>
    </source>
</evidence>
<dbReference type="Proteomes" id="UP000077755">
    <property type="component" value="Chromosome 7"/>
</dbReference>